<accession>A0A645DHK4</accession>
<proteinExistence type="predicted"/>
<evidence type="ECO:0000313" key="1">
    <source>
        <dbReference type="EMBL" id="MPM88974.1"/>
    </source>
</evidence>
<gene>
    <name evidence="1" type="ORF">SDC9_136082</name>
</gene>
<name>A0A645DHK4_9ZZZZ</name>
<protein>
    <submittedName>
        <fullName evidence="1">Uncharacterized protein</fullName>
    </submittedName>
</protein>
<dbReference type="EMBL" id="VSSQ01036483">
    <property type="protein sequence ID" value="MPM88974.1"/>
    <property type="molecule type" value="Genomic_DNA"/>
</dbReference>
<dbReference type="AlphaFoldDB" id="A0A645DHK4"/>
<comment type="caution">
    <text evidence="1">The sequence shown here is derived from an EMBL/GenBank/DDBJ whole genome shotgun (WGS) entry which is preliminary data.</text>
</comment>
<organism evidence="1">
    <name type="scientific">bioreactor metagenome</name>
    <dbReference type="NCBI Taxonomy" id="1076179"/>
    <lineage>
        <taxon>unclassified sequences</taxon>
        <taxon>metagenomes</taxon>
        <taxon>ecological metagenomes</taxon>
    </lineage>
</organism>
<reference evidence="1" key="1">
    <citation type="submission" date="2019-08" db="EMBL/GenBank/DDBJ databases">
        <authorList>
            <person name="Kucharzyk K."/>
            <person name="Murdoch R.W."/>
            <person name="Higgins S."/>
            <person name="Loffler F."/>
        </authorList>
    </citation>
    <scope>NUCLEOTIDE SEQUENCE</scope>
</reference>
<sequence length="215" mass="23527">MLVNDGLGNAQDGVESLLNVLDQPTGFLQLASESATLAPILLQQVGVQLVDAQAGHSLGIERDRPFVADLADDHVGQHIAGFLAGVLRAGMGVEPADQRVCSPECVVVTISELLELREVPLGQQLQVLFNDDQCQIAFRGRRHRAQLESEAFLWCASAYASGFELLDMSQCDGKIVEIDVKFGRQQLEEFFEFLVQITIVVERLDDEAHQQAVAV</sequence>